<feature type="region of interest" description="Disordered" evidence="1">
    <location>
        <begin position="1"/>
        <end position="48"/>
    </location>
</feature>
<feature type="non-terminal residue" evidence="2">
    <location>
        <position position="1"/>
    </location>
</feature>
<dbReference type="AlphaFoldDB" id="A0A0P9FGC5"/>
<evidence type="ECO:0008006" key="4">
    <source>
        <dbReference type="Google" id="ProtNLM"/>
    </source>
</evidence>
<evidence type="ECO:0000256" key="1">
    <source>
        <dbReference type="SAM" id="MobiDB-lite"/>
    </source>
</evidence>
<accession>A0A0P9FGC5</accession>
<reference evidence="2 3" key="1">
    <citation type="submission" date="2015-09" db="EMBL/GenBank/DDBJ databases">
        <title>Draft genome sequence of Kouleothrix aurantiaca JCM 19913.</title>
        <authorList>
            <person name="Hemp J."/>
        </authorList>
    </citation>
    <scope>NUCLEOTIDE SEQUENCE [LARGE SCALE GENOMIC DNA]</scope>
    <source>
        <strain evidence="2 3">COM-B</strain>
    </source>
</reference>
<dbReference type="Proteomes" id="UP000050509">
    <property type="component" value="Unassembled WGS sequence"/>
</dbReference>
<evidence type="ECO:0000313" key="2">
    <source>
        <dbReference type="EMBL" id="KPV52159.1"/>
    </source>
</evidence>
<sequence length="195" mass="22563">FLREGHTLWKRIREERRGGEEEKKERKKEGEKRKFGERIKKKKKSEKEEDKAVVNALDKALGAGVGRRFLRHPLIAPMVVARSRMRATVKADGGVRDCFGNWLALDEHNPNKEDRVTWRSLLAQQAQAVEVALMDEVFKVAETTEHFFIAVYKYDGIAVAWRNKRDCDRWIAAMQEAVQKKADEMGIATRLVLED</sequence>
<gene>
    <name evidence="2" type="ORF">SE17_17110</name>
</gene>
<protein>
    <recommendedName>
        <fullName evidence="4">PH domain-containing protein</fullName>
    </recommendedName>
</protein>
<comment type="caution">
    <text evidence="2">The sequence shown here is derived from an EMBL/GenBank/DDBJ whole genome shotgun (WGS) entry which is preliminary data.</text>
</comment>
<keyword evidence="3" id="KW-1185">Reference proteome</keyword>
<name>A0A0P9FGC5_9CHLR</name>
<proteinExistence type="predicted"/>
<feature type="compositionally biased region" description="Basic and acidic residues" evidence="1">
    <location>
        <begin position="1"/>
        <end position="38"/>
    </location>
</feature>
<organism evidence="2 3">
    <name type="scientific">Kouleothrix aurantiaca</name>
    <dbReference type="NCBI Taxonomy" id="186479"/>
    <lineage>
        <taxon>Bacteria</taxon>
        <taxon>Bacillati</taxon>
        <taxon>Chloroflexota</taxon>
        <taxon>Chloroflexia</taxon>
        <taxon>Chloroflexales</taxon>
        <taxon>Roseiflexineae</taxon>
        <taxon>Roseiflexaceae</taxon>
        <taxon>Kouleothrix</taxon>
    </lineage>
</organism>
<dbReference type="EMBL" id="LJCR01000640">
    <property type="protein sequence ID" value="KPV52159.1"/>
    <property type="molecule type" value="Genomic_DNA"/>
</dbReference>
<evidence type="ECO:0000313" key="3">
    <source>
        <dbReference type="Proteomes" id="UP000050509"/>
    </source>
</evidence>